<dbReference type="Proteomes" id="UP000276864">
    <property type="component" value="Unassembled WGS sequence"/>
</dbReference>
<feature type="domain" description="DUF7587" evidence="2">
    <location>
        <begin position="257"/>
        <end position="414"/>
    </location>
</feature>
<evidence type="ECO:0000313" key="5">
    <source>
        <dbReference type="EMBL" id="RMY10674.1"/>
    </source>
</evidence>
<evidence type="ECO:0000313" key="9">
    <source>
        <dbReference type="Proteomes" id="UP000281245"/>
    </source>
</evidence>
<feature type="compositionally biased region" description="Basic residues" evidence="1">
    <location>
        <begin position="127"/>
        <end position="138"/>
    </location>
</feature>
<dbReference type="EMBL" id="QWIJ01001049">
    <property type="protein sequence ID" value="RMX76815.1"/>
    <property type="molecule type" value="Genomic_DNA"/>
</dbReference>
<protein>
    <recommendedName>
        <fullName evidence="2">DUF7587 domain-containing protein</fullName>
    </recommendedName>
</protein>
<evidence type="ECO:0000313" key="6">
    <source>
        <dbReference type="EMBL" id="RMY31261.1"/>
    </source>
</evidence>
<dbReference type="Proteomes" id="UP000271337">
    <property type="component" value="Unassembled WGS sequence"/>
</dbReference>
<dbReference type="EMBL" id="QWIL01001236">
    <property type="protein sequence ID" value="RMY05870.1"/>
    <property type="molecule type" value="Genomic_DNA"/>
</dbReference>
<sequence>MSSKARNKWDVEQRRTLVILHTNFPGLSTEQRLAIFNVYHRGHLLTRGLLNGLGVKAFREQYGERVSKPQNWGAACSQPSTDQEWQRQRGIIQKICTIAATLKIGETETPSLRQTATRQSPAASPVKKSRRQVIRRQQCHVAISSEQPVTETADEAEIPVTPVTPASSSRKRAIARLEQRQRAAEQSRVSTARKTFTTPATVSQHLSTQPPTTPGTSAAKVTFERREGGTLLLSPEAHARAQQVSNPVLPHEAHHQPSRLLFRYFNNDISHLGEKANGALKGEGFHAGRYRFNNTAVPAAPESVSELLLADFENHMDQRPIDSPFVSTTDNFLWVLSRIALTEYRKGRLNGHISIIDSAALPSREIFYPRVYHQILKVKKAFTKGAWHYSGRSEYLVWGRIPQHAIINTFSVRRLVELVNGSSALRASLRFEQISRSNCGLENTIRPELTQDKYELTQPTIVGFGKLCSFLGLIEPVHVQSIVTSLVFGWRFQIQAQRPELWARDATLFAEAFLTGSDKPVLRLEYVEQLKLAYLCGVREGHKAVFSMLHEPERERNAKRMERTAAEIGLGSPADIMLSELQNARLAINQYAEQDHARFTVQAPLSRGMLESPGSSGQVSGGDVDMVGDSDDDFRMDDDIVYEKDDDSSSDYEDMNGLS</sequence>
<evidence type="ECO:0000259" key="2">
    <source>
        <dbReference type="Pfam" id="PF24494"/>
    </source>
</evidence>
<evidence type="ECO:0000313" key="10">
    <source>
        <dbReference type="Proteomes" id="UP000282582"/>
    </source>
</evidence>
<gene>
    <name evidence="6" type="ORF">D0866_07419</name>
    <name evidence="4" type="ORF">D0867_09888</name>
    <name evidence="5" type="ORF">D0868_03560</name>
    <name evidence="3" type="ORF">D0869_10382</name>
</gene>
<dbReference type="EMBL" id="QWIM01000754">
    <property type="protein sequence ID" value="RMY31261.1"/>
    <property type="molecule type" value="Genomic_DNA"/>
</dbReference>
<evidence type="ECO:0000313" key="7">
    <source>
        <dbReference type="Proteomes" id="UP000271337"/>
    </source>
</evidence>
<dbReference type="EMBL" id="QWIK01000206">
    <property type="protein sequence ID" value="RMY10674.1"/>
    <property type="molecule type" value="Genomic_DNA"/>
</dbReference>
<reference evidence="7 8" key="1">
    <citation type="journal article" date="2018" name="BMC Genomics">
        <title>Genomic evidence for intraspecific hybridization in a clonal and extremely halotolerant yeast.</title>
        <authorList>
            <person name="Gostincar C."/>
            <person name="Stajich J.E."/>
            <person name="Zupancic J."/>
            <person name="Zalar P."/>
            <person name="Gunde-Cimerman N."/>
        </authorList>
    </citation>
    <scope>NUCLEOTIDE SEQUENCE [LARGE SCALE GENOMIC DNA]</scope>
    <source>
        <strain evidence="6 8">EXF-6651</strain>
        <strain evidence="5 10">EXF-6654</strain>
        <strain evidence="3 9">EXF-6656</strain>
        <strain evidence="4 7">EXF-6669</strain>
    </source>
</reference>
<feature type="region of interest" description="Disordered" evidence="1">
    <location>
        <begin position="607"/>
        <end position="659"/>
    </location>
</feature>
<proteinExistence type="predicted"/>
<evidence type="ECO:0000256" key="1">
    <source>
        <dbReference type="SAM" id="MobiDB-lite"/>
    </source>
</evidence>
<evidence type="ECO:0000313" key="4">
    <source>
        <dbReference type="EMBL" id="RMY05870.1"/>
    </source>
</evidence>
<feature type="compositionally biased region" description="Basic and acidic residues" evidence="1">
    <location>
        <begin position="175"/>
        <end position="185"/>
    </location>
</feature>
<feature type="compositionally biased region" description="Polar residues" evidence="1">
    <location>
        <begin position="187"/>
        <end position="216"/>
    </location>
</feature>
<feature type="region of interest" description="Disordered" evidence="1">
    <location>
        <begin position="109"/>
        <end position="218"/>
    </location>
</feature>
<evidence type="ECO:0000313" key="3">
    <source>
        <dbReference type="EMBL" id="RMX76815.1"/>
    </source>
</evidence>
<comment type="caution">
    <text evidence="4">The sequence shown here is derived from an EMBL/GenBank/DDBJ whole genome shotgun (WGS) entry which is preliminary data.</text>
</comment>
<dbReference type="AlphaFoldDB" id="A0A3M6YS35"/>
<dbReference type="Proteomes" id="UP000282582">
    <property type="component" value="Unassembled WGS sequence"/>
</dbReference>
<dbReference type="OrthoDB" id="5397734at2759"/>
<organism evidence="4 7">
    <name type="scientific">Hortaea werneckii</name>
    <name type="common">Black yeast</name>
    <name type="synonym">Cladosporium werneckii</name>
    <dbReference type="NCBI Taxonomy" id="91943"/>
    <lineage>
        <taxon>Eukaryota</taxon>
        <taxon>Fungi</taxon>
        <taxon>Dikarya</taxon>
        <taxon>Ascomycota</taxon>
        <taxon>Pezizomycotina</taxon>
        <taxon>Dothideomycetes</taxon>
        <taxon>Dothideomycetidae</taxon>
        <taxon>Mycosphaerellales</taxon>
        <taxon>Teratosphaeriaceae</taxon>
        <taxon>Hortaea</taxon>
    </lineage>
</organism>
<dbReference type="Pfam" id="PF24494">
    <property type="entry name" value="DUF7587"/>
    <property type="match status" value="1"/>
</dbReference>
<accession>A0A3M6YS35</accession>
<dbReference type="Proteomes" id="UP000281245">
    <property type="component" value="Unassembled WGS sequence"/>
</dbReference>
<feature type="compositionally biased region" description="Low complexity" evidence="1">
    <location>
        <begin position="612"/>
        <end position="625"/>
    </location>
</feature>
<dbReference type="InterPro" id="IPR056009">
    <property type="entry name" value="DUF7587"/>
</dbReference>
<feature type="compositionally biased region" description="Acidic residues" evidence="1">
    <location>
        <begin position="644"/>
        <end position="659"/>
    </location>
</feature>
<name>A0A3M6YS35_HORWE</name>
<evidence type="ECO:0000313" key="8">
    <source>
        <dbReference type="Proteomes" id="UP000276864"/>
    </source>
</evidence>
<dbReference type="VEuPathDB" id="FungiDB:BTJ68_07892"/>
<feature type="compositionally biased region" description="Acidic residues" evidence="1">
    <location>
        <begin position="626"/>
        <end position="636"/>
    </location>
</feature>
<feature type="compositionally biased region" description="Polar residues" evidence="1">
    <location>
        <begin position="109"/>
        <end position="122"/>
    </location>
</feature>